<name>A0A0G2H0E6_PHACM</name>
<feature type="compositionally biased region" description="Low complexity" evidence="1">
    <location>
        <begin position="269"/>
        <end position="286"/>
    </location>
</feature>
<reference evidence="3 4" key="2">
    <citation type="submission" date="2015-05" db="EMBL/GenBank/DDBJ databases">
        <authorList>
            <person name="Morales-Cruz A."/>
            <person name="Amrine K.C."/>
            <person name="Cantu D."/>
        </authorList>
    </citation>
    <scope>NUCLEOTIDE SEQUENCE [LARGE SCALE GENOMIC DNA]</scope>
    <source>
        <strain evidence="3">UCRPC4</strain>
    </source>
</reference>
<evidence type="ECO:0000313" key="3">
    <source>
        <dbReference type="EMBL" id="KKY28818.1"/>
    </source>
</evidence>
<accession>A0A0G2H0E6</accession>
<dbReference type="AlphaFoldDB" id="A0A0G2H0E6"/>
<feature type="region of interest" description="Disordered" evidence="1">
    <location>
        <begin position="51"/>
        <end position="124"/>
    </location>
</feature>
<sequence>MGVFQKDEQVKFMVKVLKHSNCTRVDYESLAKACGMKPRGVQARLSKILKENQDTDDKGQSVATTQTVTPQRTPRQARPRIGASSNTNPAIPRMKDLRGKVNFGSFDLTDNNDRDSDNDSDEEIDDEQMETFMSSKTRTNDVLGKSRIFAIKIESDNDDDNEEDKLQPKHNNTESGNPYTNKKRKRQTIPSSSFIKDEDDTKTEAGDSVFTNGDTFKDALPFISPPHSRRRRQNKFQIHNDEEDEENYLSSRRERFRTASMGPARDFGSGSTTTTTTTSMQTPTSSLDPSPATVNTSSRASIKKPVDWSFLRLSNQGV</sequence>
<dbReference type="Proteomes" id="UP000053317">
    <property type="component" value="Unassembled WGS sequence"/>
</dbReference>
<evidence type="ECO:0000256" key="1">
    <source>
        <dbReference type="SAM" id="MobiDB-lite"/>
    </source>
</evidence>
<dbReference type="InterPro" id="IPR054505">
    <property type="entry name" value="Myb_DNA-bind_8"/>
</dbReference>
<dbReference type="Pfam" id="PF22980">
    <property type="entry name" value="Myb_DNA-bind_8"/>
    <property type="match status" value="1"/>
</dbReference>
<evidence type="ECO:0000259" key="2">
    <source>
        <dbReference type="Pfam" id="PF22980"/>
    </source>
</evidence>
<feature type="compositionally biased region" description="Polar residues" evidence="1">
    <location>
        <begin position="169"/>
        <end position="180"/>
    </location>
</feature>
<feature type="compositionally biased region" description="Low complexity" evidence="1">
    <location>
        <begin position="62"/>
        <end position="80"/>
    </location>
</feature>
<keyword evidence="4" id="KW-1185">Reference proteome</keyword>
<gene>
    <name evidence="3" type="ORF">UCRPC4_g00379</name>
</gene>
<dbReference type="EMBL" id="LCWF01000009">
    <property type="protein sequence ID" value="KKY28818.1"/>
    <property type="molecule type" value="Genomic_DNA"/>
</dbReference>
<feature type="region of interest" description="Disordered" evidence="1">
    <location>
        <begin position="154"/>
        <end position="301"/>
    </location>
</feature>
<protein>
    <recommendedName>
        <fullName evidence="2">Myb-like DNA-binding domain-containing protein</fullName>
    </recommendedName>
</protein>
<organism evidence="3 4">
    <name type="scientific">Phaeomoniella chlamydospora</name>
    <name type="common">Phaeoacremonium chlamydosporum</name>
    <dbReference type="NCBI Taxonomy" id="158046"/>
    <lineage>
        <taxon>Eukaryota</taxon>
        <taxon>Fungi</taxon>
        <taxon>Dikarya</taxon>
        <taxon>Ascomycota</taxon>
        <taxon>Pezizomycotina</taxon>
        <taxon>Eurotiomycetes</taxon>
        <taxon>Chaetothyriomycetidae</taxon>
        <taxon>Phaeomoniellales</taxon>
        <taxon>Phaeomoniellaceae</taxon>
        <taxon>Phaeomoniella</taxon>
    </lineage>
</organism>
<evidence type="ECO:0000313" key="4">
    <source>
        <dbReference type="Proteomes" id="UP000053317"/>
    </source>
</evidence>
<comment type="caution">
    <text evidence="3">The sequence shown here is derived from an EMBL/GenBank/DDBJ whole genome shotgun (WGS) entry which is preliminary data.</text>
</comment>
<reference evidence="3 4" key="1">
    <citation type="submission" date="2015-05" db="EMBL/GenBank/DDBJ databases">
        <title>Distinctive expansion of gene families associated with plant cell wall degradation and secondary metabolism in the genomes of grapevine trunk pathogens.</title>
        <authorList>
            <person name="Lawrence D.P."/>
            <person name="Travadon R."/>
            <person name="Rolshausen P.E."/>
            <person name="Baumgartner K."/>
        </authorList>
    </citation>
    <scope>NUCLEOTIDE SEQUENCE [LARGE SCALE GENOMIC DNA]</scope>
    <source>
        <strain evidence="3">UCRPC4</strain>
    </source>
</reference>
<proteinExistence type="predicted"/>
<feature type="domain" description="Myb-like DNA-binding" evidence="2">
    <location>
        <begin position="7"/>
        <end position="51"/>
    </location>
</feature>